<organism evidence="1">
    <name type="scientific">bioreactor metagenome</name>
    <dbReference type="NCBI Taxonomy" id="1076179"/>
    <lineage>
        <taxon>unclassified sequences</taxon>
        <taxon>metagenomes</taxon>
        <taxon>ecological metagenomes</taxon>
    </lineage>
</organism>
<dbReference type="AlphaFoldDB" id="A0A645HDF9"/>
<accession>A0A645HDF9</accession>
<reference evidence="1" key="1">
    <citation type="submission" date="2019-08" db="EMBL/GenBank/DDBJ databases">
        <authorList>
            <person name="Kucharzyk K."/>
            <person name="Murdoch R.W."/>
            <person name="Higgins S."/>
            <person name="Loffler F."/>
        </authorList>
    </citation>
    <scope>NUCLEOTIDE SEQUENCE</scope>
</reference>
<evidence type="ECO:0000313" key="1">
    <source>
        <dbReference type="EMBL" id="MPN36402.1"/>
    </source>
</evidence>
<sequence length="141" mass="15552">MVVADIGHQRHNALEYAFFFMGAQYCLDVLQPANLVFDLTGVAQRLCVVDGHGVQIRFDLCPDQLAHNVTHIHAHYALHGVTKVLCIARVGKATGACVGIKISQHSGRCIGHQSKNGVLIPRLLCYQRIRHAPPFFLGVFI</sequence>
<name>A0A645HDF9_9ZZZZ</name>
<protein>
    <submittedName>
        <fullName evidence="1">Uncharacterized protein</fullName>
    </submittedName>
</protein>
<gene>
    <name evidence="1" type="ORF">SDC9_183911</name>
</gene>
<dbReference type="EMBL" id="VSSQ01090516">
    <property type="protein sequence ID" value="MPN36402.1"/>
    <property type="molecule type" value="Genomic_DNA"/>
</dbReference>
<comment type="caution">
    <text evidence="1">The sequence shown here is derived from an EMBL/GenBank/DDBJ whole genome shotgun (WGS) entry which is preliminary data.</text>
</comment>
<proteinExistence type="predicted"/>